<dbReference type="OrthoDB" id="1044733at2"/>
<reference evidence="2 3" key="1">
    <citation type="submission" date="2016-11" db="EMBL/GenBank/DDBJ databases">
        <title>Whole Genome Sequencing of Mucilaginibacter polytrichastri RG4-7(T) isolated from the moss sample.</title>
        <authorList>
            <person name="Li Y."/>
        </authorList>
    </citation>
    <scope>NUCLEOTIDE SEQUENCE [LARGE SCALE GENOMIC DNA]</scope>
    <source>
        <strain evidence="2 3">RG4-7</strain>
    </source>
</reference>
<feature type="domain" description="Cyclic nucleotide-binding" evidence="1">
    <location>
        <begin position="35"/>
        <end position="120"/>
    </location>
</feature>
<gene>
    <name evidence="2" type="ORF">RG47T_4215</name>
</gene>
<protein>
    <recommendedName>
        <fullName evidence="1">Cyclic nucleotide-binding domain-containing protein</fullName>
    </recommendedName>
</protein>
<dbReference type="SUPFAM" id="SSF51206">
    <property type="entry name" value="cAMP-binding domain-like"/>
    <property type="match status" value="1"/>
</dbReference>
<evidence type="ECO:0000259" key="1">
    <source>
        <dbReference type="Pfam" id="PF00027"/>
    </source>
</evidence>
<dbReference type="InterPro" id="IPR014710">
    <property type="entry name" value="RmlC-like_jellyroll"/>
</dbReference>
<evidence type="ECO:0000313" key="2">
    <source>
        <dbReference type="EMBL" id="OKS88737.1"/>
    </source>
</evidence>
<dbReference type="Proteomes" id="UP000186720">
    <property type="component" value="Unassembled WGS sequence"/>
</dbReference>
<dbReference type="STRING" id="1302689.RG47T_4215"/>
<dbReference type="InterPro" id="IPR000595">
    <property type="entry name" value="cNMP-bd_dom"/>
</dbReference>
<dbReference type="Pfam" id="PF00027">
    <property type="entry name" value="cNMP_binding"/>
    <property type="match status" value="1"/>
</dbReference>
<comment type="caution">
    <text evidence="2">The sequence shown here is derived from an EMBL/GenBank/DDBJ whole genome shotgun (WGS) entry which is preliminary data.</text>
</comment>
<dbReference type="CDD" id="cd00038">
    <property type="entry name" value="CAP_ED"/>
    <property type="match status" value="1"/>
</dbReference>
<evidence type="ECO:0000313" key="3">
    <source>
        <dbReference type="Proteomes" id="UP000186720"/>
    </source>
</evidence>
<dbReference type="AlphaFoldDB" id="A0A1Q6A407"/>
<accession>A0A1Q6A407</accession>
<sequence>MQRIMNTEPLFNLLNSVTELSGAFKDVLIGHLKEEKIKAHQIIHAAGQTENRLWFVESGFARSYYFDQTGKEHTLTFYTTHDVIFSYKGFWKETTDYYLEVVSESKLISLSYESLCNLIDIYPEAWKLVTVFIRQRYYLDLFKSRLMTWSAEERYAQFRKASPEIFRLASVRLIASYLNMTRENLSRLMGKDL</sequence>
<name>A0A1Q6A407_9SPHI</name>
<dbReference type="EMBL" id="MPPL01000001">
    <property type="protein sequence ID" value="OKS88737.1"/>
    <property type="molecule type" value="Genomic_DNA"/>
</dbReference>
<dbReference type="Gene3D" id="2.60.120.10">
    <property type="entry name" value="Jelly Rolls"/>
    <property type="match status" value="1"/>
</dbReference>
<dbReference type="InterPro" id="IPR018490">
    <property type="entry name" value="cNMP-bd_dom_sf"/>
</dbReference>
<keyword evidence="3" id="KW-1185">Reference proteome</keyword>
<organism evidence="2 3">
    <name type="scientific">Mucilaginibacter polytrichastri</name>
    <dbReference type="NCBI Taxonomy" id="1302689"/>
    <lineage>
        <taxon>Bacteria</taxon>
        <taxon>Pseudomonadati</taxon>
        <taxon>Bacteroidota</taxon>
        <taxon>Sphingobacteriia</taxon>
        <taxon>Sphingobacteriales</taxon>
        <taxon>Sphingobacteriaceae</taxon>
        <taxon>Mucilaginibacter</taxon>
    </lineage>
</organism>
<proteinExistence type="predicted"/>